<dbReference type="Gene3D" id="3.10.50.30">
    <property type="entry name" value="Transcription elongation factor, GreA/GreB, C-terminal domain"/>
    <property type="match status" value="1"/>
</dbReference>
<evidence type="ECO:0000256" key="4">
    <source>
        <dbReference type="ARBA" id="ARBA00023125"/>
    </source>
</evidence>
<keyword evidence="12" id="KW-0251">Elongation factor</keyword>
<keyword evidence="3 8" id="KW-0805">Transcription regulation</keyword>
<dbReference type="STRING" id="1797532.A2729_02250"/>
<dbReference type="NCBIfam" id="NF001263">
    <property type="entry name" value="PRK00226.1-4"/>
    <property type="match status" value="1"/>
</dbReference>
<dbReference type="PANTHER" id="PTHR30437:SF4">
    <property type="entry name" value="TRANSCRIPTION ELONGATION FACTOR GREA"/>
    <property type="match status" value="1"/>
</dbReference>
<evidence type="ECO:0000256" key="5">
    <source>
        <dbReference type="ARBA" id="ARBA00023163"/>
    </source>
</evidence>
<evidence type="ECO:0000256" key="2">
    <source>
        <dbReference type="ARBA" id="ARBA00013729"/>
    </source>
</evidence>
<dbReference type="Pfam" id="PF01272">
    <property type="entry name" value="GreA_GreB"/>
    <property type="match status" value="1"/>
</dbReference>
<dbReference type="GO" id="GO:0032784">
    <property type="term" value="P:regulation of DNA-templated transcription elongation"/>
    <property type="evidence" value="ECO:0007669"/>
    <property type="project" value="UniProtKB-UniRule"/>
</dbReference>
<evidence type="ECO:0000256" key="7">
    <source>
        <dbReference type="ARBA" id="ARBA00030776"/>
    </source>
</evidence>
<evidence type="ECO:0000256" key="6">
    <source>
        <dbReference type="ARBA" id="ARBA00024916"/>
    </source>
</evidence>
<comment type="similarity">
    <text evidence="1 8 9">Belongs to the GreA/GreB family.</text>
</comment>
<dbReference type="InterPro" id="IPR023459">
    <property type="entry name" value="Tscrpt_elong_fac_GreA/B_fam"/>
</dbReference>
<sequence length="152" mass="16975">MSPIYLTKEGREKLKEELEYLKKQKMPQVVERIARAKELGDLSENAEYQDAKDEQGFIAGRIAELENLINKSEIINENGSKDFVNVGSTIKVKCGKIQYQYTIVGSNEANPTKGLISNESPIGRAFLGRKIGEKVVVKIPKGEMECEILAIT</sequence>
<dbReference type="InterPro" id="IPR022691">
    <property type="entry name" value="Tscrpt_elong_fac_GreA/B_N"/>
</dbReference>
<dbReference type="Pfam" id="PF03449">
    <property type="entry name" value="GreA_GreB_N"/>
    <property type="match status" value="1"/>
</dbReference>
<gene>
    <name evidence="8" type="primary">greA</name>
    <name evidence="12" type="ORF">A2729_02250</name>
</gene>
<dbReference type="GO" id="GO:0003746">
    <property type="term" value="F:translation elongation factor activity"/>
    <property type="evidence" value="ECO:0007669"/>
    <property type="project" value="UniProtKB-KW"/>
</dbReference>
<comment type="caution">
    <text evidence="12">The sequence shown here is derived from an EMBL/GenBank/DDBJ whole genome shotgun (WGS) entry which is preliminary data.</text>
</comment>
<dbReference type="PIRSF" id="PIRSF006092">
    <property type="entry name" value="GreA_GreB"/>
    <property type="match status" value="1"/>
</dbReference>
<comment type="function">
    <text evidence="6 8 9">Necessary for efficient RNA polymerase transcription elongation past template-encoded arresting sites. The arresting sites in DNA have the property of trapping a certain fraction of elongating RNA polymerases that pass through, resulting in locked ternary complexes. Cleavage of the nascent transcript by cleavage factors such as GreA or GreB allows the resumption of elongation from the new 3'terminus. GreA releases sequences of 2 to 3 nucleotides.</text>
</comment>
<dbReference type="HAMAP" id="MF_00105">
    <property type="entry name" value="GreA_GreB"/>
    <property type="match status" value="1"/>
</dbReference>
<dbReference type="InterPro" id="IPR018151">
    <property type="entry name" value="TF_GreA/GreB_CS"/>
</dbReference>
<feature type="domain" description="Transcription elongation factor GreA/GreB N-terminal" evidence="11">
    <location>
        <begin position="4"/>
        <end position="74"/>
    </location>
</feature>
<dbReference type="AlphaFoldDB" id="A0A1G1XWS7"/>
<keyword evidence="12" id="KW-0648">Protein biosynthesis</keyword>
<dbReference type="EMBL" id="MHIB01000016">
    <property type="protein sequence ID" value="OGY44462.1"/>
    <property type="molecule type" value="Genomic_DNA"/>
</dbReference>
<evidence type="ECO:0000259" key="10">
    <source>
        <dbReference type="Pfam" id="PF01272"/>
    </source>
</evidence>
<accession>A0A1G1XWS7</accession>
<evidence type="ECO:0000259" key="11">
    <source>
        <dbReference type="Pfam" id="PF03449"/>
    </source>
</evidence>
<dbReference type="Gene3D" id="1.10.287.180">
    <property type="entry name" value="Transcription elongation factor, GreA/GreB, N-terminal domain"/>
    <property type="match status" value="1"/>
</dbReference>
<dbReference type="Proteomes" id="UP000178930">
    <property type="component" value="Unassembled WGS sequence"/>
</dbReference>
<dbReference type="InterPro" id="IPR028624">
    <property type="entry name" value="Tscrpt_elong_fac_GreA/B"/>
</dbReference>
<keyword evidence="5 8" id="KW-0804">Transcription</keyword>
<dbReference type="FunFam" id="1.10.287.180:FF:000001">
    <property type="entry name" value="Transcription elongation factor GreA"/>
    <property type="match status" value="1"/>
</dbReference>
<feature type="domain" description="Transcription elongation factor GreA/GreB C-terminal" evidence="10">
    <location>
        <begin position="80"/>
        <end position="152"/>
    </location>
</feature>
<evidence type="ECO:0000256" key="1">
    <source>
        <dbReference type="ARBA" id="ARBA00008213"/>
    </source>
</evidence>
<dbReference type="SUPFAM" id="SSF54534">
    <property type="entry name" value="FKBP-like"/>
    <property type="match status" value="1"/>
</dbReference>
<name>A0A1G1XWS7_9BACT</name>
<evidence type="ECO:0000256" key="3">
    <source>
        <dbReference type="ARBA" id="ARBA00023015"/>
    </source>
</evidence>
<evidence type="ECO:0000256" key="9">
    <source>
        <dbReference type="RuleBase" id="RU000556"/>
    </source>
</evidence>
<dbReference type="PANTHER" id="PTHR30437">
    <property type="entry name" value="TRANSCRIPTION ELONGATION FACTOR GREA"/>
    <property type="match status" value="1"/>
</dbReference>
<reference evidence="12 13" key="1">
    <citation type="journal article" date="2016" name="Nat. Commun.">
        <title>Thousands of microbial genomes shed light on interconnected biogeochemical processes in an aquifer system.</title>
        <authorList>
            <person name="Anantharaman K."/>
            <person name="Brown C.T."/>
            <person name="Hug L.A."/>
            <person name="Sharon I."/>
            <person name="Castelle C.J."/>
            <person name="Probst A.J."/>
            <person name="Thomas B.C."/>
            <person name="Singh A."/>
            <person name="Wilkins M.J."/>
            <person name="Karaoz U."/>
            <person name="Brodie E.L."/>
            <person name="Williams K.H."/>
            <person name="Hubbard S.S."/>
            <person name="Banfield J.F."/>
        </authorList>
    </citation>
    <scope>NUCLEOTIDE SEQUENCE [LARGE SCALE GENOMIC DNA]</scope>
</reference>
<keyword evidence="4 8" id="KW-0238">DNA-binding</keyword>
<dbReference type="InterPro" id="IPR001437">
    <property type="entry name" value="Tscrpt_elong_fac_GreA/B_C"/>
</dbReference>
<evidence type="ECO:0000313" key="13">
    <source>
        <dbReference type="Proteomes" id="UP000178930"/>
    </source>
</evidence>
<evidence type="ECO:0000313" key="12">
    <source>
        <dbReference type="EMBL" id="OGY44462.1"/>
    </source>
</evidence>
<protein>
    <recommendedName>
        <fullName evidence="2 8">Transcription elongation factor GreA</fullName>
    </recommendedName>
    <alternativeName>
        <fullName evidence="7 8">Transcript cleavage factor GreA</fullName>
    </alternativeName>
</protein>
<proteinExistence type="inferred from homology"/>
<organism evidence="12 13">
    <name type="scientific">Candidatus Buchananbacteria bacterium RIFCSPHIGHO2_01_FULL_39_14</name>
    <dbReference type="NCBI Taxonomy" id="1797532"/>
    <lineage>
        <taxon>Bacteria</taxon>
        <taxon>Candidatus Buchananiibacteriota</taxon>
    </lineage>
</organism>
<dbReference type="GO" id="GO:0003677">
    <property type="term" value="F:DNA binding"/>
    <property type="evidence" value="ECO:0007669"/>
    <property type="project" value="UniProtKB-UniRule"/>
</dbReference>
<dbReference type="SUPFAM" id="SSF46557">
    <property type="entry name" value="GreA transcript cleavage protein, N-terminal domain"/>
    <property type="match status" value="1"/>
</dbReference>
<evidence type="ECO:0000256" key="8">
    <source>
        <dbReference type="HAMAP-Rule" id="MF_00105"/>
    </source>
</evidence>
<dbReference type="InterPro" id="IPR036953">
    <property type="entry name" value="GreA/GreB_C_sf"/>
</dbReference>
<dbReference type="GO" id="GO:0070063">
    <property type="term" value="F:RNA polymerase binding"/>
    <property type="evidence" value="ECO:0007669"/>
    <property type="project" value="InterPro"/>
</dbReference>
<dbReference type="GO" id="GO:0006354">
    <property type="term" value="P:DNA-templated transcription elongation"/>
    <property type="evidence" value="ECO:0007669"/>
    <property type="project" value="TreeGrafter"/>
</dbReference>
<dbReference type="NCBIfam" id="TIGR01462">
    <property type="entry name" value="greA"/>
    <property type="match status" value="1"/>
</dbReference>
<dbReference type="InterPro" id="IPR036805">
    <property type="entry name" value="Tscrpt_elong_fac_GreA/B_N_sf"/>
</dbReference>
<dbReference type="InterPro" id="IPR006359">
    <property type="entry name" value="Tscrpt_elong_fac_GreA"/>
</dbReference>
<dbReference type="PROSITE" id="PS00829">
    <property type="entry name" value="GREAB_1"/>
    <property type="match status" value="1"/>
</dbReference>